<feature type="region of interest" description="Disordered" evidence="5">
    <location>
        <begin position="198"/>
        <end position="219"/>
    </location>
</feature>
<evidence type="ECO:0000256" key="4">
    <source>
        <dbReference type="ARBA" id="ARBA00022833"/>
    </source>
</evidence>
<keyword evidence="4" id="KW-0862">Zinc</keyword>
<evidence type="ECO:0000256" key="2">
    <source>
        <dbReference type="ARBA" id="ARBA00022737"/>
    </source>
</evidence>
<dbReference type="PANTHER" id="PTHR24403">
    <property type="entry name" value="ZINC FINGER PROTEIN"/>
    <property type="match status" value="1"/>
</dbReference>
<evidence type="ECO:0000256" key="5">
    <source>
        <dbReference type="SAM" id="MobiDB-lite"/>
    </source>
</evidence>
<organism evidence="7 8">
    <name type="scientific">Ditylenchus dipsaci</name>
    <dbReference type="NCBI Taxonomy" id="166011"/>
    <lineage>
        <taxon>Eukaryota</taxon>
        <taxon>Metazoa</taxon>
        <taxon>Ecdysozoa</taxon>
        <taxon>Nematoda</taxon>
        <taxon>Chromadorea</taxon>
        <taxon>Rhabditida</taxon>
        <taxon>Tylenchina</taxon>
        <taxon>Tylenchomorpha</taxon>
        <taxon>Sphaerularioidea</taxon>
        <taxon>Anguinidae</taxon>
        <taxon>Anguininae</taxon>
        <taxon>Ditylenchus</taxon>
    </lineage>
</organism>
<dbReference type="GO" id="GO:0005634">
    <property type="term" value="C:nucleus"/>
    <property type="evidence" value="ECO:0007669"/>
    <property type="project" value="TreeGrafter"/>
</dbReference>
<accession>A0A915DK23</accession>
<dbReference type="Proteomes" id="UP000887574">
    <property type="component" value="Unplaced"/>
</dbReference>
<evidence type="ECO:0000256" key="3">
    <source>
        <dbReference type="ARBA" id="ARBA00022771"/>
    </source>
</evidence>
<keyword evidence="3" id="KW-0863">Zinc-finger</keyword>
<dbReference type="PANTHER" id="PTHR24403:SF67">
    <property type="entry name" value="FI01116P-RELATED"/>
    <property type="match status" value="1"/>
</dbReference>
<protein>
    <submittedName>
        <fullName evidence="8">C2H2-type domain-containing protein</fullName>
    </submittedName>
</protein>
<feature type="domain" description="C2H2-type" evidence="6">
    <location>
        <begin position="259"/>
        <end position="280"/>
    </location>
</feature>
<feature type="compositionally biased region" description="Polar residues" evidence="5">
    <location>
        <begin position="326"/>
        <end position="337"/>
    </location>
</feature>
<dbReference type="AlphaFoldDB" id="A0A915DK23"/>
<dbReference type="PROSITE" id="PS00028">
    <property type="entry name" value="ZINC_FINGER_C2H2_1"/>
    <property type="match status" value="1"/>
</dbReference>
<reference evidence="8" key="1">
    <citation type="submission" date="2022-11" db="UniProtKB">
        <authorList>
            <consortium name="WormBaseParasite"/>
        </authorList>
    </citation>
    <scope>IDENTIFICATION</scope>
</reference>
<dbReference type="WBParaSite" id="jg20407">
    <property type="protein sequence ID" value="jg20407"/>
    <property type="gene ID" value="jg20407"/>
</dbReference>
<evidence type="ECO:0000313" key="8">
    <source>
        <dbReference type="WBParaSite" id="jg20407"/>
    </source>
</evidence>
<dbReference type="InterPro" id="IPR013087">
    <property type="entry name" value="Znf_C2H2_type"/>
</dbReference>
<sequence>MSTRLSNLTNHVRRHAAMKQYQCKHCSYSHNEMAKVRLHMHHNHGDFNSQPNDALCYEMQLQWGLLMEQCFPEHANRFGPSATVLCQSKDSQKFVQEDSTYTCVDCGEMVEGSKLVDHLREAHKNDCVPYACSECDYQSSTQWKVRLHISVKHAERAADIPVNALAAGTNYVLFLHRFFPEIPGEEDEERMVAQLRHNSDKRFDNTSTEDNSASEEAMEPSLDETTTCTMCDGSLLSCNPLSNLLVHAKRHYVIKQFRCPECTHSCVDISSMRMHISIKHPEAESVKPIDLISEDLKVAWLDTIKKCFPHLQHRIESYHFQHEDYSSNTNSSKQNNEVENDSEAGGTPSMFDAQFDDNTAVSKIRPPKRQLPAEQEIELKRQTNGSSRSSSPALLRNTRSRLIDGSAKEESNGHARHSRRK</sequence>
<feature type="compositionally biased region" description="Polar residues" evidence="5">
    <location>
        <begin position="382"/>
        <end position="392"/>
    </location>
</feature>
<feature type="region of interest" description="Disordered" evidence="5">
    <location>
        <begin position="324"/>
        <end position="421"/>
    </location>
</feature>
<dbReference type="SMART" id="SM00355">
    <property type="entry name" value="ZnF_C2H2"/>
    <property type="match status" value="5"/>
</dbReference>
<proteinExistence type="predicted"/>
<name>A0A915DK23_9BILA</name>
<evidence type="ECO:0000313" key="7">
    <source>
        <dbReference type="Proteomes" id="UP000887574"/>
    </source>
</evidence>
<dbReference type="InterPro" id="IPR050688">
    <property type="entry name" value="Zinc_finger/UBP_domain"/>
</dbReference>
<keyword evidence="1" id="KW-0479">Metal-binding</keyword>
<evidence type="ECO:0000259" key="6">
    <source>
        <dbReference type="PROSITE" id="PS00028"/>
    </source>
</evidence>
<evidence type="ECO:0000256" key="1">
    <source>
        <dbReference type="ARBA" id="ARBA00022723"/>
    </source>
</evidence>
<dbReference type="GO" id="GO:0045944">
    <property type="term" value="P:positive regulation of transcription by RNA polymerase II"/>
    <property type="evidence" value="ECO:0007669"/>
    <property type="project" value="TreeGrafter"/>
</dbReference>
<keyword evidence="7" id="KW-1185">Reference proteome</keyword>
<keyword evidence="2" id="KW-0677">Repeat</keyword>
<dbReference type="Gene3D" id="3.30.160.60">
    <property type="entry name" value="Classic Zinc Finger"/>
    <property type="match status" value="3"/>
</dbReference>
<dbReference type="GO" id="GO:0008270">
    <property type="term" value="F:zinc ion binding"/>
    <property type="evidence" value="ECO:0007669"/>
    <property type="project" value="UniProtKB-KW"/>
</dbReference>